<evidence type="ECO:0000313" key="2">
    <source>
        <dbReference type="EMBL" id="PTE13829.1"/>
    </source>
</evidence>
<sequence length="237" mass="26386">MTAPERPMTDTDRDDVLRAYYRMRRTLGWLGLALPLVLIVGGLASQHSIEPSISDYYHTLMRDAFVGVLTAIGLFLIAYPGHSRGRGEHVSDDLMTTVAGIAAFGVAYFPNEVRTNANLLGSITQQAFGYKIAALAHYASAIVFLCALAAVCLRKFARTARPLRRRIYRACGWTILIMAGAVIVASWFRIRGPEGPQKLVSDGMLILWFEAIAIWAFAVAWLVKGRVEERLMRRRRG</sequence>
<feature type="transmembrane region" description="Helical" evidence="1">
    <location>
        <begin position="205"/>
        <end position="223"/>
    </location>
</feature>
<dbReference type="Proteomes" id="UP000241362">
    <property type="component" value="Unassembled WGS sequence"/>
</dbReference>
<reference evidence="2 3" key="1">
    <citation type="submission" date="2018-03" db="EMBL/GenBank/DDBJ databases">
        <title>Rhodobacter blasticus.</title>
        <authorList>
            <person name="Meyer T.E."/>
            <person name="Miller S."/>
            <person name="Lodha T."/>
            <person name="Gandham S."/>
            <person name="Chintalapati S."/>
            <person name="Chintalapati V.R."/>
        </authorList>
    </citation>
    <scope>NUCLEOTIDE SEQUENCE [LARGE SCALE GENOMIC DNA]</scope>
    <source>
        <strain evidence="2 3">DSM 2131</strain>
    </source>
</reference>
<protein>
    <recommendedName>
        <fullName evidence="4">DUF998 domain-containing protein</fullName>
    </recommendedName>
</protein>
<feature type="transmembrane region" description="Helical" evidence="1">
    <location>
        <begin position="173"/>
        <end position="190"/>
    </location>
</feature>
<name>A0A2T4J7F5_FUSBL</name>
<dbReference type="AlphaFoldDB" id="A0A2T4J7F5"/>
<evidence type="ECO:0000256" key="1">
    <source>
        <dbReference type="SAM" id="Phobius"/>
    </source>
</evidence>
<feature type="transmembrane region" description="Helical" evidence="1">
    <location>
        <begin position="27"/>
        <end position="44"/>
    </location>
</feature>
<keyword evidence="1" id="KW-0472">Membrane</keyword>
<organism evidence="2 3">
    <name type="scientific">Fuscovulum blasticum DSM 2131</name>
    <dbReference type="NCBI Taxonomy" id="1188250"/>
    <lineage>
        <taxon>Bacteria</taxon>
        <taxon>Pseudomonadati</taxon>
        <taxon>Pseudomonadota</taxon>
        <taxon>Alphaproteobacteria</taxon>
        <taxon>Rhodobacterales</taxon>
        <taxon>Paracoccaceae</taxon>
        <taxon>Pseudogemmobacter</taxon>
    </lineage>
</organism>
<feature type="transmembrane region" description="Helical" evidence="1">
    <location>
        <begin position="94"/>
        <end position="110"/>
    </location>
</feature>
<feature type="transmembrane region" description="Helical" evidence="1">
    <location>
        <begin position="64"/>
        <end position="82"/>
    </location>
</feature>
<accession>A0A2T4J7F5</accession>
<comment type="caution">
    <text evidence="2">The sequence shown here is derived from an EMBL/GenBank/DDBJ whole genome shotgun (WGS) entry which is preliminary data.</text>
</comment>
<keyword evidence="1" id="KW-0812">Transmembrane</keyword>
<gene>
    <name evidence="2" type="ORF">C5F44_12335</name>
</gene>
<keyword evidence="3" id="KW-1185">Reference proteome</keyword>
<evidence type="ECO:0000313" key="3">
    <source>
        <dbReference type="Proteomes" id="UP000241362"/>
    </source>
</evidence>
<dbReference type="EMBL" id="PZKE01000011">
    <property type="protein sequence ID" value="PTE13829.1"/>
    <property type="molecule type" value="Genomic_DNA"/>
</dbReference>
<proteinExistence type="predicted"/>
<evidence type="ECO:0008006" key="4">
    <source>
        <dbReference type="Google" id="ProtNLM"/>
    </source>
</evidence>
<keyword evidence="1" id="KW-1133">Transmembrane helix</keyword>
<feature type="transmembrane region" description="Helical" evidence="1">
    <location>
        <begin position="130"/>
        <end position="153"/>
    </location>
</feature>